<dbReference type="Gene3D" id="1.10.225.10">
    <property type="entry name" value="Saposin-like"/>
    <property type="match status" value="1"/>
</dbReference>
<evidence type="ECO:0000259" key="3">
    <source>
        <dbReference type="PROSITE" id="PS50015"/>
    </source>
</evidence>
<dbReference type="SUPFAM" id="SSF52266">
    <property type="entry name" value="SGNH hydrolase"/>
    <property type="match status" value="1"/>
</dbReference>
<keyword evidence="1" id="KW-1015">Disulfide bond</keyword>
<dbReference type="RefSeq" id="XP_013760714.1">
    <property type="nucleotide sequence ID" value="XM_013905260.1"/>
</dbReference>
<accession>A0A0L0D545</accession>
<dbReference type="EMBL" id="GL349442">
    <property type="protein sequence ID" value="KNC46423.1"/>
    <property type="molecule type" value="Genomic_DNA"/>
</dbReference>
<keyword evidence="5" id="KW-1185">Reference proteome</keyword>
<dbReference type="AlphaFoldDB" id="A0A0L0D545"/>
<dbReference type="eggNOG" id="ENOG502QVQW">
    <property type="taxonomic scope" value="Eukaryota"/>
</dbReference>
<dbReference type="Proteomes" id="UP000054408">
    <property type="component" value="Unassembled WGS sequence"/>
</dbReference>
<dbReference type="InterPro" id="IPR036514">
    <property type="entry name" value="SGNH_hydro_sf"/>
</dbReference>
<dbReference type="GO" id="GO:0005509">
    <property type="term" value="F:calcium ion binding"/>
    <property type="evidence" value="ECO:0007669"/>
    <property type="project" value="TreeGrafter"/>
</dbReference>
<dbReference type="Pfam" id="PF00657">
    <property type="entry name" value="Lipase_GDSL"/>
    <property type="match status" value="1"/>
</dbReference>
<dbReference type="PROSITE" id="PS50015">
    <property type="entry name" value="SAP_B"/>
    <property type="match status" value="1"/>
</dbReference>
<dbReference type="InterPro" id="IPR011001">
    <property type="entry name" value="Saposin-like"/>
</dbReference>
<dbReference type="OrthoDB" id="14839at2759"/>
<dbReference type="PANTHER" id="PTHR15010:SF0">
    <property type="entry name" value="ACYLOXYACYL HYDROLASE"/>
    <property type="match status" value="1"/>
</dbReference>
<dbReference type="PANTHER" id="PTHR15010">
    <property type="entry name" value="ACYLOXYACYL HYDROLASE"/>
    <property type="match status" value="1"/>
</dbReference>
<gene>
    <name evidence="4" type="ORF">AMSG_02877</name>
</gene>
<dbReference type="SUPFAM" id="SSF47862">
    <property type="entry name" value="Saposin"/>
    <property type="match status" value="1"/>
</dbReference>
<dbReference type="InterPro" id="IPR048593">
    <property type="entry name" value="AOAH_Saposin_N"/>
</dbReference>
<feature type="domain" description="Saposin B-type" evidence="3">
    <location>
        <begin position="44"/>
        <end position="124"/>
    </location>
</feature>
<evidence type="ECO:0000256" key="2">
    <source>
        <dbReference type="SAM" id="SignalP"/>
    </source>
</evidence>
<dbReference type="GO" id="GO:0009104">
    <property type="term" value="P:lipopolysaccharide catabolic process"/>
    <property type="evidence" value="ECO:0007669"/>
    <property type="project" value="TreeGrafter"/>
</dbReference>
<evidence type="ECO:0000313" key="4">
    <source>
        <dbReference type="EMBL" id="KNC46423.1"/>
    </source>
</evidence>
<dbReference type="Pfam" id="PF20825">
    <property type="entry name" value="Saposin"/>
    <property type="match status" value="1"/>
</dbReference>
<protein>
    <submittedName>
        <fullName evidence="4">Surfactant protein B containing protein</fullName>
    </submittedName>
</protein>
<evidence type="ECO:0000313" key="5">
    <source>
        <dbReference type="Proteomes" id="UP000054408"/>
    </source>
</evidence>
<reference evidence="4 5" key="1">
    <citation type="submission" date="2010-05" db="EMBL/GenBank/DDBJ databases">
        <title>The Genome Sequence of Thecamonas trahens ATCC 50062.</title>
        <authorList>
            <consortium name="The Broad Institute Genome Sequencing Platform"/>
            <person name="Russ C."/>
            <person name="Cuomo C."/>
            <person name="Shea T."/>
            <person name="Young S.K."/>
            <person name="Zeng Q."/>
            <person name="Koehrsen M."/>
            <person name="Haas B."/>
            <person name="Borodovsky M."/>
            <person name="Guigo R."/>
            <person name="Alvarado L."/>
            <person name="Berlin A."/>
            <person name="Bochicchio J."/>
            <person name="Borenstein D."/>
            <person name="Chapman S."/>
            <person name="Chen Z."/>
            <person name="Freedman E."/>
            <person name="Gellesch M."/>
            <person name="Goldberg J."/>
            <person name="Griggs A."/>
            <person name="Gujja S."/>
            <person name="Heilman E."/>
            <person name="Heiman D."/>
            <person name="Hepburn T."/>
            <person name="Howarth C."/>
            <person name="Jen D."/>
            <person name="Larson L."/>
            <person name="Mehta T."/>
            <person name="Park D."/>
            <person name="Pearson M."/>
            <person name="Roberts A."/>
            <person name="Saif S."/>
            <person name="Shenoy N."/>
            <person name="Sisk P."/>
            <person name="Stolte C."/>
            <person name="Sykes S."/>
            <person name="Thomson T."/>
            <person name="Walk T."/>
            <person name="White J."/>
            <person name="Yandava C."/>
            <person name="Burger G."/>
            <person name="Gray M.W."/>
            <person name="Holland P.W.H."/>
            <person name="King N."/>
            <person name="Lang F.B.F."/>
            <person name="Roger A.J."/>
            <person name="Ruiz-Trillo I."/>
            <person name="Lander E."/>
            <person name="Nusbaum C."/>
        </authorList>
    </citation>
    <scope>NUCLEOTIDE SEQUENCE [LARGE SCALE GENOMIC DNA]</scope>
    <source>
        <strain evidence="4 5">ATCC 50062</strain>
    </source>
</reference>
<dbReference type="InterPro" id="IPR039676">
    <property type="entry name" value="AOAH"/>
</dbReference>
<keyword evidence="2" id="KW-0732">Signal</keyword>
<name>A0A0L0D545_THETB</name>
<feature type="signal peptide" evidence="2">
    <location>
        <begin position="1"/>
        <end position="23"/>
    </location>
</feature>
<proteinExistence type="predicted"/>
<sequence>MRGAFSTAGAVLVVLCVTVVCVANGFTLRSLAVGAVGEGGDANGGSDCAACTIIVGLLEQKAVVDAKSIENVLDEVCGFFPAGAVQAACKFLVDTYTPDLLRLLEEKATPDEVCKEFRMCTGFPECHLYPLPTDKARVTNEVRSELSPRVAAAYAAGETPIDWLKHLINVVGNLHEPLVDFDDDKFGTESTLRGTSWRGADCHDVEADVYPGRAASSHPPTVDHNCNGILGVNPETGGAWEDELCGGEHAGLGLIVAGDSVTANFGLPPQYFNAAHLNGTTFKAKPDVMWRLENEFDHPYRSWGTGFANVTYHGYPDTVSVYSHMLERNLCMHRDFQNTGVNGARSGAEAGGSHPLIKDIARNQKTDKPVLFILDQAGNDVCNSRTAVDHMTSAAQFKANYLEMLEFLDATLPAGSHVVLMGLAQGTVLYDTMHNRTHPIGVPYTSVYSFLNCLQISPCAGWLNTNASIRAATQAHADLLSSTLEALVANVSGNYANFDMTYISFSTLINDLFDTLPPSEHYTLINPVDSFHPAQIAAPVLGRIVWDHIPDEFKPAVNPNNAKIAALFGDQGGYKFTVGGD</sequence>
<dbReference type="OMA" id="PFCHLYP"/>
<evidence type="ECO:0000256" key="1">
    <source>
        <dbReference type="ARBA" id="ARBA00023157"/>
    </source>
</evidence>
<dbReference type="SMART" id="SM00741">
    <property type="entry name" value="SapB"/>
    <property type="match status" value="1"/>
</dbReference>
<dbReference type="InterPro" id="IPR008139">
    <property type="entry name" value="SaposinB_dom"/>
</dbReference>
<dbReference type="Gene3D" id="3.40.50.1110">
    <property type="entry name" value="SGNH hydrolase"/>
    <property type="match status" value="1"/>
</dbReference>
<dbReference type="GO" id="GO:0050528">
    <property type="term" value="F:acyloxyacyl hydrolase activity"/>
    <property type="evidence" value="ECO:0007669"/>
    <property type="project" value="InterPro"/>
</dbReference>
<dbReference type="GeneID" id="25562525"/>
<organism evidence="4 5">
    <name type="scientific">Thecamonas trahens ATCC 50062</name>
    <dbReference type="NCBI Taxonomy" id="461836"/>
    <lineage>
        <taxon>Eukaryota</taxon>
        <taxon>Apusozoa</taxon>
        <taxon>Apusomonadida</taxon>
        <taxon>Apusomonadidae</taxon>
        <taxon>Thecamonas</taxon>
    </lineage>
</organism>
<feature type="chain" id="PRO_5005537257" evidence="2">
    <location>
        <begin position="24"/>
        <end position="581"/>
    </location>
</feature>
<dbReference type="InterPro" id="IPR001087">
    <property type="entry name" value="GDSL"/>
</dbReference>